<dbReference type="GO" id="GO:0009298">
    <property type="term" value="P:GDP-mannose biosynthetic process"/>
    <property type="evidence" value="ECO:0007669"/>
    <property type="project" value="UniProtKB-UniPathway"/>
</dbReference>
<gene>
    <name evidence="2" type="ORF">TSOC_011176</name>
</gene>
<dbReference type="UniPathway" id="UPA00126">
    <property type="reaction ID" value="UER00423"/>
</dbReference>
<dbReference type="GO" id="GO:0004476">
    <property type="term" value="F:mannose-6-phosphate isomerase activity"/>
    <property type="evidence" value="ECO:0007669"/>
    <property type="project" value="InterPro"/>
</dbReference>
<protein>
    <recommendedName>
        <fullName evidence="1">Phosphomannose isomerase type I catalytic domain-containing protein</fullName>
    </recommendedName>
</protein>
<reference evidence="2 3" key="1">
    <citation type="journal article" date="2017" name="Mol. Biol. Evol.">
        <title>The 4-celled Tetrabaena socialis nuclear genome reveals the essential components for genetic control of cell number at the origin of multicellularity in the volvocine lineage.</title>
        <authorList>
            <person name="Featherston J."/>
            <person name="Arakaki Y."/>
            <person name="Hanschen E.R."/>
            <person name="Ferris P.J."/>
            <person name="Michod R.E."/>
            <person name="Olson B.J.S.C."/>
            <person name="Nozaki H."/>
            <person name="Durand P.M."/>
        </authorList>
    </citation>
    <scope>NUCLEOTIDE SEQUENCE [LARGE SCALE GENOMIC DNA]</scope>
    <source>
        <strain evidence="2 3">NIES-571</strain>
    </source>
</reference>
<evidence type="ECO:0000259" key="1">
    <source>
        <dbReference type="Pfam" id="PF20511"/>
    </source>
</evidence>
<dbReference type="InterPro" id="IPR016305">
    <property type="entry name" value="Mannose-6-P_Isomerase"/>
</dbReference>
<dbReference type="Proteomes" id="UP000236333">
    <property type="component" value="Unassembled WGS sequence"/>
</dbReference>
<dbReference type="PRINTS" id="PR00714">
    <property type="entry name" value="MAN6PISMRASE"/>
</dbReference>
<dbReference type="OrthoDB" id="6605218at2759"/>
<dbReference type="AlphaFoldDB" id="A0A2J7ZR89"/>
<evidence type="ECO:0000313" key="2">
    <source>
        <dbReference type="EMBL" id="PNH02793.1"/>
    </source>
</evidence>
<dbReference type="EMBL" id="PGGS01000595">
    <property type="protein sequence ID" value="PNH02793.1"/>
    <property type="molecule type" value="Genomic_DNA"/>
</dbReference>
<dbReference type="GO" id="GO:0008270">
    <property type="term" value="F:zinc ion binding"/>
    <property type="evidence" value="ECO:0007669"/>
    <property type="project" value="InterPro"/>
</dbReference>
<dbReference type="Gene3D" id="2.60.120.10">
    <property type="entry name" value="Jelly Rolls"/>
    <property type="match status" value="1"/>
</dbReference>
<organism evidence="2 3">
    <name type="scientific">Tetrabaena socialis</name>
    <dbReference type="NCBI Taxonomy" id="47790"/>
    <lineage>
        <taxon>Eukaryota</taxon>
        <taxon>Viridiplantae</taxon>
        <taxon>Chlorophyta</taxon>
        <taxon>core chlorophytes</taxon>
        <taxon>Chlorophyceae</taxon>
        <taxon>CS clade</taxon>
        <taxon>Chlamydomonadales</taxon>
        <taxon>Tetrabaenaceae</taxon>
        <taxon>Tetrabaena</taxon>
    </lineage>
</organism>
<proteinExistence type="predicted"/>
<sequence>MLQLRCAAQNYEWGKRAEDSEVAKLARANGSEVDDAKPFAELW</sequence>
<dbReference type="InterPro" id="IPR046457">
    <property type="entry name" value="PMI_typeI_cat"/>
</dbReference>
<name>A0A2J7ZR89_9CHLO</name>
<dbReference type="Pfam" id="PF20511">
    <property type="entry name" value="PMI_typeI_cat"/>
    <property type="match status" value="1"/>
</dbReference>
<dbReference type="InterPro" id="IPR011051">
    <property type="entry name" value="RmlC_Cupin_sf"/>
</dbReference>
<dbReference type="SUPFAM" id="SSF51182">
    <property type="entry name" value="RmlC-like cupins"/>
    <property type="match status" value="1"/>
</dbReference>
<accession>A0A2J7ZR89</accession>
<dbReference type="InterPro" id="IPR014710">
    <property type="entry name" value="RmlC-like_jellyroll"/>
</dbReference>
<feature type="domain" description="Phosphomannose isomerase type I catalytic" evidence="1">
    <location>
        <begin position="1"/>
        <end position="43"/>
    </location>
</feature>
<keyword evidence="3" id="KW-1185">Reference proteome</keyword>
<comment type="caution">
    <text evidence="2">The sequence shown here is derived from an EMBL/GenBank/DDBJ whole genome shotgun (WGS) entry which is preliminary data.</text>
</comment>
<evidence type="ECO:0000313" key="3">
    <source>
        <dbReference type="Proteomes" id="UP000236333"/>
    </source>
</evidence>